<name>A0ABR2SY41_9ROSI</name>
<organism evidence="1 2">
    <name type="scientific">Hibiscus sabdariffa</name>
    <name type="common">roselle</name>
    <dbReference type="NCBI Taxonomy" id="183260"/>
    <lineage>
        <taxon>Eukaryota</taxon>
        <taxon>Viridiplantae</taxon>
        <taxon>Streptophyta</taxon>
        <taxon>Embryophyta</taxon>
        <taxon>Tracheophyta</taxon>
        <taxon>Spermatophyta</taxon>
        <taxon>Magnoliopsida</taxon>
        <taxon>eudicotyledons</taxon>
        <taxon>Gunneridae</taxon>
        <taxon>Pentapetalae</taxon>
        <taxon>rosids</taxon>
        <taxon>malvids</taxon>
        <taxon>Malvales</taxon>
        <taxon>Malvaceae</taxon>
        <taxon>Malvoideae</taxon>
        <taxon>Hibiscus</taxon>
    </lineage>
</organism>
<dbReference type="EMBL" id="JBBPBN010000010">
    <property type="protein sequence ID" value="KAK9030168.1"/>
    <property type="molecule type" value="Genomic_DNA"/>
</dbReference>
<accession>A0ABR2SY41</accession>
<sequence>MADSPATPGYTILALLRRTVLFTRHTKSIYNTSLSISFHSVTYGVGGEGSTLSSFEITVHFFTIFLFFCPFGEEELSNTSEGHLSLVKEALLCWDCVYECCVSVEWLHRSVYCGKLNFVSVAFEGSLDVVSVICPLVSNGWLVARGRGTGWFSLLSES</sequence>
<evidence type="ECO:0000313" key="2">
    <source>
        <dbReference type="Proteomes" id="UP001396334"/>
    </source>
</evidence>
<proteinExistence type="predicted"/>
<protein>
    <submittedName>
        <fullName evidence="1">Uncharacterized protein</fullName>
    </submittedName>
</protein>
<evidence type="ECO:0000313" key="1">
    <source>
        <dbReference type="EMBL" id="KAK9030168.1"/>
    </source>
</evidence>
<comment type="caution">
    <text evidence="1">The sequence shown here is derived from an EMBL/GenBank/DDBJ whole genome shotgun (WGS) entry which is preliminary data.</text>
</comment>
<reference evidence="1 2" key="1">
    <citation type="journal article" date="2024" name="G3 (Bethesda)">
        <title>Genome assembly of Hibiscus sabdariffa L. provides insights into metabolisms of medicinal natural products.</title>
        <authorList>
            <person name="Kim T."/>
        </authorList>
    </citation>
    <scope>NUCLEOTIDE SEQUENCE [LARGE SCALE GENOMIC DNA]</scope>
    <source>
        <strain evidence="1">TK-2024</strain>
        <tissue evidence="1">Old leaves</tissue>
    </source>
</reference>
<dbReference type="Proteomes" id="UP001396334">
    <property type="component" value="Unassembled WGS sequence"/>
</dbReference>
<gene>
    <name evidence="1" type="ORF">V6N11_031599</name>
</gene>
<keyword evidence="2" id="KW-1185">Reference proteome</keyword>